<evidence type="ECO:0000256" key="1">
    <source>
        <dbReference type="ARBA" id="ARBA00004173"/>
    </source>
</evidence>
<keyword evidence="6" id="KW-0687">Ribonucleoprotein</keyword>
<dbReference type="InterPro" id="IPR019368">
    <property type="entry name" value="Ribosomal_mS29"/>
</dbReference>
<dbReference type="InParanoid" id="A0A369J663"/>
<dbReference type="EMBL" id="LUEZ02000137">
    <property type="protein sequence ID" value="RDB15895.1"/>
    <property type="molecule type" value="Genomic_DNA"/>
</dbReference>
<keyword evidence="9" id="KW-1185">Reference proteome</keyword>
<name>A0A369J663_HYPMA</name>
<comment type="subcellular location">
    <subcellularLocation>
        <location evidence="1">Mitochondrion</location>
    </subcellularLocation>
</comment>
<comment type="caution">
    <text evidence="8">The sequence shown here is derived from an EMBL/GenBank/DDBJ whole genome shotgun (WGS) entry which is preliminary data.</text>
</comment>
<comment type="similarity">
    <text evidence="2">Belongs to the mitochondrion-specific ribosomal protein mS29 family.</text>
</comment>
<evidence type="ECO:0000313" key="8">
    <source>
        <dbReference type="EMBL" id="RDB15895.1"/>
    </source>
</evidence>
<dbReference type="OrthoDB" id="274828at2759"/>
<protein>
    <recommendedName>
        <fullName evidence="7">Small ribosomal subunit protein mS29</fullName>
    </recommendedName>
</protein>
<dbReference type="PANTHER" id="PTHR12810:SF0">
    <property type="entry name" value="SMALL RIBOSOMAL SUBUNIT PROTEIN MS29"/>
    <property type="match status" value="1"/>
</dbReference>
<evidence type="ECO:0000256" key="6">
    <source>
        <dbReference type="ARBA" id="ARBA00023274"/>
    </source>
</evidence>
<evidence type="ECO:0000256" key="3">
    <source>
        <dbReference type="ARBA" id="ARBA00022946"/>
    </source>
</evidence>
<dbReference type="AlphaFoldDB" id="A0A369J663"/>
<dbReference type="Pfam" id="PF10236">
    <property type="entry name" value="DAP3"/>
    <property type="match status" value="1"/>
</dbReference>
<accession>A0A369J663</accession>
<gene>
    <name evidence="8" type="primary">rsm23</name>
    <name evidence="8" type="ORF">Hypma_003547</name>
</gene>
<dbReference type="PANTHER" id="PTHR12810">
    <property type="entry name" value="MITOCHONDRIAL 28S RIBOSOMAL PROTEIN S29"/>
    <property type="match status" value="1"/>
</dbReference>
<sequence>MLAGVSRAGPSYPLLPQNVLRASPRRHMAKAAARPEGKLRKSGFRAVERDERGAIIPKKKEQSLGAFRALPPANLTHPAFKSNDRAVLNLPVFTPSRHLLGQAAEFNLTDNDPVRMFGLPKKMLLEFRLLSKPCSVVRDITVHTAELLGKAGDKSSLETRLVLNGQQGCGKSYLMLQTVEHCVSSGWIVIYIPRAVKLVNSTTSYEYDLRTRTYLQPKFAFQTLQRLQTVNKYALSGLTTSKKLVFEKREIPLGTNLADLVGAALKDPPLAPLILDALMTELSIQTKHPVLLAVDDFQALYCRTAYRDPHFIPIRSYHLAIPRMIMEFASGKRSFAKGAFLGALTTSDTNYKTPLELRDALGLPEEHAASPYHKRSQALAEYTHGLQALNVPDQMSVAEAASLFEVWMKDRALVPSSYDELFLSKYTESSGNPRDFVWKGLLATLEP</sequence>
<evidence type="ECO:0000313" key="9">
    <source>
        <dbReference type="Proteomes" id="UP000076154"/>
    </source>
</evidence>
<dbReference type="GO" id="GO:0005763">
    <property type="term" value="C:mitochondrial small ribosomal subunit"/>
    <property type="evidence" value="ECO:0007669"/>
    <property type="project" value="TreeGrafter"/>
</dbReference>
<evidence type="ECO:0000256" key="2">
    <source>
        <dbReference type="ARBA" id="ARBA00009863"/>
    </source>
</evidence>
<dbReference type="Proteomes" id="UP000076154">
    <property type="component" value="Unassembled WGS sequence"/>
</dbReference>
<dbReference type="GO" id="GO:0003735">
    <property type="term" value="F:structural constituent of ribosome"/>
    <property type="evidence" value="ECO:0007669"/>
    <property type="project" value="TreeGrafter"/>
</dbReference>
<evidence type="ECO:0000256" key="4">
    <source>
        <dbReference type="ARBA" id="ARBA00022980"/>
    </source>
</evidence>
<dbReference type="STRING" id="39966.A0A369J663"/>
<evidence type="ECO:0000256" key="5">
    <source>
        <dbReference type="ARBA" id="ARBA00023128"/>
    </source>
</evidence>
<keyword evidence="4 8" id="KW-0689">Ribosomal protein</keyword>
<proteinExistence type="inferred from homology"/>
<evidence type="ECO:0000256" key="7">
    <source>
        <dbReference type="ARBA" id="ARBA00035140"/>
    </source>
</evidence>
<organism evidence="8 9">
    <name type="scientific">Hypsizygus marmoreus</name>
    <name type="common">White beech mushroom</name>
    <name type="synonym">Agaricus marmoreus</name>
    <dbReference type="NCBI Taxonomy" id="39966"/>
    <lineage>
        <taxon>Eukaryota</taxon>
        <taxon>Fungi</taxon>
        <taxon>Dikarya</taxon>
        <taxon>Basidiomycota</taxon>
        <taxon>Agaricomycotina</taxon>
        <taxon>Agaricomycetes</taxon>
        <taxon>Agaricomycetidae</taxon>
        <taxon>Agaricales</taxon>
        <taxon>Tricholomatineae</taxon>
        <taxon>Lyophyllaceae</taxon>
        <taxon>Hypsizygus</taxon>
    </lineage>
</organism>
<dbReference type="FunCoup" id="A0A369J663">
    <property type="interactions" value="29"/>
</dbReference>
<keyword evidence="5" id="KW-0496">Mitochondrion</keyword>
<reference evidence="8" key="1">
    <citation type="submission" date="2018-04" db="EMBL/GenBank/DDBJ databases">
        <title>Whole genome sequencing of Hypsizygus marmoreus.</title>
        <authorList>
            <person name="Choi I.-G."/>
            <person name="Min B."/>
            <person name="Kim J.-G."/>
            <person name="Kim S."/>
            <person name="Oh Y.-L."/>
            <person name="Kong W.-S."/>
            <person name="Park H."/>
            <person name="Jeong J."/>
            <person name="Song E.-S."/>
        </authorList>
    </citation>
    <scope>NUCLEOTIDE SEQUENCE [LARGE SCALE GENOMIC DNA]</scope>
    <source>
        <strain evidence="8">51987-8</strain>
    </source>
</reference>
<keyword evidence="3" id="KW-0809">Transit peptide</keyword>